<evidence type="ECO:0000256" key="5">
    <source>
        <dbReference type="ARBA" id="ARBA00023157"/>
    </source>
</evidence>
<evidence type="ECO:0000256" key="8">
    <source>
        <dbReference type="SAM" id="SignalP"/>
    </source>
</evidence>
<keyword evidence="7" id="KW-0812">Transmembrane</keyword>
<dbReference type="InterPro" id="IPR013106">
    <property type="entry name" value="Ig_V-set"/>
</dbReference>
<evidence type="ECO:0000256" key="7">
    <source>
        <dbReference type="SAM" id="Phobius"/>
    </source>
</evidence>
<dbReference type="InterPro" id="IPR036179">
    <property type="entry name" value="Ig-like_dom_sf"/>
</dbReference>
<sequence>MAVLFLLLLFLCGPPQATADNIQNIYAALGEALELPCPSPHTLYGDELLSWFRSPAAGSSTALVAQVQVARPAPDPWKSGRESRFKLLGNFSLWLEVSKEGDAGRYWCTVLGQRHKYQNWRVYDVSVFKGSQLSARAADGSPCSVLLCSVVPARRLDYVTWLEGKGPVRGRVQSFWSEGAALLLVCPGEGLPEPRGRRPRIIRCLLPQNKGVSFNLAASLDASPALCAPSTGWDVPWILMLLLTAGQGVIILVLSIMLWRRRIQGAQCRGASIPQFEPEIQVYENIHLARLSPPAPKTR</sequence>
<keyword evidence="4 7" id="KW-0472">Membrane</keyword>
<dbReference type="InterPro" id="IPR007110">
    <property type="entry name" value="Ig-like_dom"/>
</dbReference>
<keyword evidence="6" id="KW-0325">Glycoprotein</keyword>
<comment type="subcellular location">
    <subcellularLocation>
        <location evidence="1">Cell membrane</location>
    </subcellularLocation>
</comment>
<evidence type="ECO:0000313" key="10">
    <source>
        <dbReference type="EMBL" id="KAF6506359.1"/>
    </source>
</evidence>
<evidence type="ECO:0000313" key="11">
    <source>
        <dbReference type="Proteomes" id="UP000593571"/>
    </source>
</evidence>
<dbReference type="InterPro" id="IPR026524">
    <property type="entry name" value="LY6G6d/LY6G6f"/>
</dbReference>
<protein>
    <submittedName>
        <fullName evidence="10">Lymphocyte antigen 6 family member G6F</fullName>
    </submittedName>
</protein>
<keyword evidence="5" id="KW-1015">Disulfide bond</keyword>
<feature type="domain" description="Ig-like" evidence="9">
    <location>
        <begin position="15"/>
        <end position="110"/>
    </location>
</feature>
<accession>A0A7J8KBZ7</accession>
<dbReference type="InterPro" id="IPR003599">
    <property type="entry name" value="Ig_sub"/>
</dbReference>
<evidence type="ECO:0000256" key="2">
    <source>
        <dbReference type="ARBA" id="ARBA00022475"/>
    </source>
</evidence>
<reference evidence="10 11" key="1">
    <citation type="journal article" date="2020" name="Nature">
        <title>Six reference-quality genomes reveal evolution of bat adaptations.</title>
        <authorList>
            <person name="Jebb D."/>
            <person name="Huang Z."/>
            <person name="Pippel M."/>
            <person name="Hughes G.M."/>
            <person name="Lavrichenko K."/>
            <person name="Devanna P."/>
            <person name="Winkler S."/>
            <person name="Jermiin L.S."/>
            <person name="Skirmuntt E.C."/>
            <person name="Katzourakis A."/>
            <person name="Burkitt-Gray L."/>
            <person name="Ray D.A."/>
            <person name="Sullivan K.A.M."/>
            <person name="Roscito J.G."/>
            <person name="Kirilenko B.M."/>
            <person name="Davalos L.M."/>
            <person name="Corthals A.P."/>
            <person name="Power M.L."/>
            <person name="Jones G."/>
            <person name="Ransome R.D."/>
            <person name="Dechmann D.K.N."/>
            <person name="Locatelli A.G."/>
            <person name="Puechmaille S.J."/>
            <person name="Fedrigo O."/>
            <person name="Jarvis E.D."/>
            <person name="Hiller M."/>
            <person name="Vernes S.C."/>
            <person name="Myers E.W."/>
            <person name="Teeling E.C."/>
        </authorList>
    </citation>
    <scope>NUCLEOTIDE SEQUENCE [LARGE SCALE GENOMIC DNA]</scope>
    <source>
        <strain evidence="10">MRouAeg1</strain>
        <tissue evidence="10">Muscle</tissue>
    </source>
</reference>
<dbReference type="Pfam" id="PF07686">
    <property type="entry name" value="V-set"/>
    <property type="match status" value="1"/>
</dbReference>
<dbReference type="GO" id="GO:0005886">
    <property type="term" value="C:plasma membrane"/>
    <property type="evidence" value="ECO:0007669"/>
    <property type="project" value="UniProtKB-SubCell"/>
</dbReference>
<evidence type="ECO:0000256" key="3">
    <source>
        <dbReference type="ARBA" id="ARBA00022729"/>
    </source>
</evidence>
<organism evidence="10 11">
    <name type="scientific">Rousettus aegyptiacus</name>
    <name type="common">Egyptian fruit bat</name>
    <name type="synonym">Pteropus aegyptiacus</name>
    <dbReference type="NCBI Taxonomy" id="9407"/>
    <lineage>
        <taxon>Eukaryota</taxon>
        <taxon>Metazoa</taxon>
        <taxon>Chordata</taxon>
        <taxon>Craniata</taxon>
        <taxon>Vertebrata</taxon>
        <taxon>Euteleostomi</taxon>
        <taxon>Mammalia</taxon>
        <taxon>Eutheria</taxon>
        <taxon>Laurasiatheria</taxon>
        <taxon>Chiroptera</taxon>
        <taxon>Yinpterochiroptera</taxon>
        <taxon>Pteropodoidea</taxon>
        <taxon>Pteropodidae</taxon>
        <taxon>Rousettinae</taxon>
        <taxon>Rousettus</taxon>
    </lineage>
</organism>
<name>A0A7J8KBZ7_ROUAE</name>
<dbReference type="AlphaFoldDB" id="A0A7J8KBZ7"/>
<evidence type="ECO:0000259" key="9">
    <source>
        <dbReference type="PROSITE" id="PS50835"/>
    </source>
</evidence>
<comment type="caution">
    <text evidence="10">The sequence shown here is derived from an EMBL/GenBank/DDBJ whole genome shotgun (WGS) entry which is preliminary data.</text>
</comment>
<dbReference type="SUPFAM" id="SSF48726">
    <property type="entry name" value="Immunoglobulin"/>
    <property type="match status" value="1"/>
</dbReference>
<dbReference type="Gene3D" id="2.60.40.10">
    <property type="entry name" value="Immunoglobulins"/>
    <property type="match status" value="1"/>
</dbReference>
<proteinExistence type="predicted"/>
<feature type="transmembrane region" description="Helical" evidence="7">
    <location>
        <begin position="237"/>
        <end position="259"/>
    </location>
</feature>
<dbReference type="PANTHER" id="PTHR32286:SF10">
    <property type="entry name" value="LYMPHOCYTE ANTIGEN 6 COMPLEX LOCUS PROTEIN G6F"/>
    <property type="match status" value="1"/>
</dbReference>
<feature type="chain" id="PRO_5029587738" evidence="8">
    <location>
        <begin position="20"/>
        <end position="299"/>
    </location>
</feature>
<keyword evidence="3 8" id="KW-0732">Signal</keyword>
<dbReference type="PANTHER" id="PTHR32286">
    <property type="entry name" value="LYMPHOCYTE ANTIGEN 6 COMPLEX LOCUS PROTEIN G6F"/>
    <property type="match status" value="1"/>
</dbReference>
<dbReference type="InterPro" id="IPR013783">
    <property type="entry name" value="Ig-like_fold"/>
</dbReference>
<dbReference type="EMBL" id="JACASE010000001">
    <property type="protein sequence ID" value="KAF6506359.1"/>
    <property type="molecule type" value="Genomic_DNA"/>
</dbReference>
<gene>
    <name evidence="10" type="ORF">HJG63_012818</name>
</gene>
<dbReference type="Proteomes" id="UP000593571">
    <property type="component" value="Unassembled WGS sequence"/>
</dbReference>
<dbReference type="PROSITE" id="PS50835">
    <property type="entry name" value="IG_LIKE"/>
    <property type="match status" value="1"/>
</dbReference>
<feature type="signal peptide" evidence="8">
    <location>
        <begin position="1"/>
        <end position="19"/>
    </location>
</feature>
<dbReference type="SMART" id="SM00409">
    <property type="entry name" value="IG"/>
    <property type="match status" value="1"/>
</dbReference>
<evidence type="ECO:0000256" key="6">
    <source>
        <dbReference type="ARBA" id="ARBA00023180"/>
    </source>
</evidence>
<keyword evidence="11" id="KW-1185">Reference proteome</keyword>
<evidence type="ECO:0000256" key="1">
    <source>
        <dbReference type="ARBA" id="ARBA00004236"/>
    </source>
</evidence>
<keyword evidence="2" id="KW-1003">Cell membrane</keyword>
<keyword evidence="7" id="KW-1133">Transmembrane helix</keyword>
<evidence type="ECO:0000256" key="4">
    <source>
        <dbReference type="ARBA" id="ARBA00023136"/>
    </source>
</evidence>